<dbReference type="SUPFAM" id="SSF141868">
    <property type="entry name" value="EAL domain-like"/>
    <property type="match status" value="1"/>
</dbReference>
<dbReference type="Gene3D" id="3.20.20.450">
    <property type="entry name" value="EAL domain"/>
    <property type="match status" value="1"/>
</dbReference>
<dbReference type="GO" id="GO:0071111">
    <property type="term" value="F:cyclic-guanylate-specific phosphodiesterase activity"/>
    <property type="evidence" value="ECO:0007669"/>
    <property type="project" value="InterPro"/>
</dbReference>
<keyword evidence="1" id="KW-0732">Signal</keyword>
<dbReference type="PROSITE" id="PS50887">
    <property type="entry name" value="GGDEF"/>
    <property type="match status" value="1"/>
</dbReference>
<dbReference type="FunFam" id="3.20.20.450:FF:000001">
    <property type="entry name" value="Cyclic di-GMP phosphodiesterase yahA"/>
    <property type="match status" value="1"/>
</dbReference>
<organism evidence="5 6">
    <name type="scientific">Hansschlegelia zhihuaiae</name>
    <dbReference type="NCBI Taxonomy" id="405005"/>
    <lineage>
        <taxon>Bacteria</taxon>
        <taxon>Pseudomonadati</taxon>
        <taxon>Pseudomonadota</taxon>
        <taxon>Alphaproteobacteria</taxon>
        <taxon>Hyphomicrobiales</taxon>
        <taxon>Methylopilaceae</taxon>
        <taxon>Hansschlegelia</taxon>
    </lineage>
</organism>
<dbReference type="SMART" id="SM00267">
    <property type="entry name" value="GGDEF"/>
    <property type="match status" value="1"/>
</dbReference>
<dbReference type="Proteomes" id="UP000289708">
    <property type="component" value="Unassembled WGS sequence"/>
</dbReference>
<dbReference type="PROSITE" id="PS50883">
    <property type="entry name" value="EAL"/>
    <property type="match status" value="1"/>
</dbReference>
<dbReference type="SMART" id="SM00052">
    <property type="entry name" value="EAL"/>
    <property type="match status" value="1"/>
</dbReference>
<feature type="chain" id="PRO_5020980836" evidence="1">
    <location>
        <begin position="18"/>
        <end position="683"/>
    </location>
</feature>
<dbReference type="InterPro" id="IPR050706">
    <property type="entry name" value="Cyclic-di-GMP_PDE-like"/>
</dbReference>
<dbReference type="PANTHER" id="PTHR33121">
    <property type="entry name" value="CYCLIC DI-GMP PHOSPHODIESTERASE PDEF"/>
    <property type="match status" value="1"/>
</dbReference>
<proteinExistence type="predicted"/>
<dbReference type="GO" id="GO:0016020">
    <property type="term" value="C:membrane"/>
    <property type="evidence" value="ECO:0007669"/>
    <property type="project" value="InterPro"/>
</dbReference>
<feature type="domain" description="EAL" evidence="2">
    <location>
        <begin position="399"/>
        <end position="652"/>
    </location>
</feature>
<dbReference type="EMBL" id="RYFI01000025">
    <property type="protein sequence ID" value="RXF68536.1"/>
    <property type="molecule type" value="Genomic_DNA"/>
</dbReference>
<gene>
    <name evidence="5" type="ORF">EK403_19785</name>
</gene>
<keyword evidence="6" id="KW-1185">Reference proteome</keyword>
<dbReference type="CDD" id="cd01948">
    <property type="entry name" value="EAL"/>
    <property type="match status" value="1"/>
</dbReference>
<dbReference type="Gene3D" id="3.30.70.270">
    <property type="match status" value="1"/>
</dbReference>
<dbReference type="AlphaFoldDB" id="A0A4Q0M763"/>
<comment type="caution">
    <text evidence="5">The sequence shown here is derived from an EMBL/GenBank/DDBJ whole genome shotgun (WGS) entry which is preliminary data.</text>
</comment>
<name>A0A4Q0M763_9HYPH</name>
<dbReference type="PROSITE" id="PS50885">
    <property type="entry name" value="HAMP"/>
    <property type="match status" value="1"/>
</dbReference>
<dbReference type="GO" id="GO:0007165">
    <property type="term" value="P:signal transduction"/>
    <property type="evidence" value="ECO:0007669"/>
    <property type="project" value="InterPro"/>
</dbReference>
<evidence type="ECO:0000256" key="1">
    <source>
        <dbReference type="SAM" id="SignalP"/>
    </source>
</evidence>
<sequence length="683" mass="71414">MLAVLAALLIAIGAAHVRQTAAHAIEVAAAAEADLIAADLANGRLTLAGAASRLLDPGFSYGFLARPDGTPIVGSPPAESGLSPSAATLAKTEASPETAISESGGLAHAAKAVLLPNGERAILRFAVTLAPANAAGRDAVGQGLLAALAFFALALPSLALAVDRAAAPLRALTRAVARPGAAEEEVRAAGIRRDEVGALARAHLAIARDLAENADALHRLTFDDPLTRLPNRASLTSRLAVALQLGQTLAIAKIEVEGLSRVAAGLGQQLGDETVKAAARRLSIAAAAWARGRRLEGEQSVMVARISDFGFAFFAHGADADAATSLARAAIAAFEEPLEVGEHRVMAALSIGVALAPEDGDEAAGLLRSASAALSAARAAGPQTIRMAGAELNRMAYGRLRLEQDLRRAIETRELELHYQPQIALKTGAVAGCEALLRWRHPMRGMISPAEFIPIAEECGLVEPLGRFVLGEASRTAAEWAKKGIELRVAVNVSPLQFRKPRFAETTLDIIQAAGASPSQIELEITESAAMGDPEHAARELAPLKEVGVRVAIDDFGTGYSNLAVLTRLPIDVLKIDRGFVNDAARAEGARVVVGTVIGMAESLGLETVAEGVETAEQLDLVTSHGCTHAQGYLFGRPMPASAFEVWYGDRLVSELRSIGSRAARDKRQRAARSVIEPSRRTV</sequence>
<protein>
    <submittedName>
        <fullName evidence="5">GGDEF domain-containing protein</fullName>
    </submittedName>
</protein>
<feature type="signal peptide" evidence="1">
    <location>
        <begin position="1"/>
        <end position="17"/>
    </location>
</feature>
<evidence type="ECO:0000259" key="3">
    <source>
        <dbReference type="PROSITE" id="PS50885"/>
    </source>
</evidence>
<feature type="domain" description="HAMP" evidence="3">
    <location>
        <begin position="163"/>
        <end position="215"/>
    </location>
</feature>
<dbReference type="InterPro" id="IPR003660">
    <property type="entry name" value="HAMP_dom"/>
</dbReference>
<dbReference type="InterPro" id="IPR000160">
    <property type="entry name" value="GGDEF_dom"/>
</dbReference>
<dbReference type="Pfam" id="PF00990">
    <property type="entry name" value="GGDEF"/>
    <property type="match status" value="1"/>
</dbReference>
<dbReference type="InterPro" id="IPR029787">
    <property type="entry name" value="Nucleotide_cyclase"/>
</dbReference>
<dbReference type="OrthoDB" id="7167813at2"/>
<evidence type="ECO:0000259" key="4">
    <source>
        <dbReference type="PROSITE" id="PS50887"/>
    </source>
</evidence>
<dbReference type="InterPro" id="IPR001633">
    <property type="entry name" value="EAL_dom"/>
</dbReference>
<evidence type="ECO:0000313" key="5">
    <source>
        <dbReference type="EMBL" id="RXF68536.1"/>
    </source>
</evidence>
<evidence type="ECO:0000313" key="6">
    <source>
        <dbReference type="Proteomes" id="UP000289708"/>
    </source>
</evidence>
<dbReference type="InterPro" id="IPR043128">
    <property type="entry name" value="Rev_trsase/Diguanyl_cyclase"/>
</dbReference>
<dbReference type="InterPro" id="IPR035919">
    <property type="entry name" value="EAL_sf"/>
</dbReference>
<dbReference type="PANTHER" id="PTHR33121:SF79">
    <property type="entry name" value="CYCLIC DI-GMP PHOSPHODIESTERASE PDED-RELATED"/>
    <property type="match status" value="1"/>
</dbReference>
<evidence type="ECO:0000259" key="2">
    <source>
        <dbReference type="PROSITE" id="PS50883"/>
    </source>
</evidence>
<dbReference type="SUPFAM" id="SSF55073">
    <property type="entry name" value="Nucleotide cyclase"/>
    <property type="match status" value="1"/>
</dbReference>
<dbReference type="Pfam" id="PF00563">
    <property type="entry name" value="EAL"/>
    <property type="match status" value="1"/>
</dbReference>
<feature type="domain" description="GGDEF" evidence="4">
    <location>
        <begin position="247"/>
        <end position="390"/>
    </location>
</feature>
<reference evidence="5 6" key="1">
    <citation type="submission" date="2018-12" db="EMBL/GenBank/DDBJ databases">
        <title>bacterium Hansschlegelia zhihuaiae S113.</title>
        <authorList>
            <person name="He J."/>
        </authorList>
    </citation>
    <scope>NUCLEOTIDE SEQUENCE [LARGE SCALE GENOMIC DNA]</scope>
    <source>
        <strain evidence="5 6">S 113</strain>
    </source>
</reference>
<accession>A0A4Q0M763</accession>